<gene>
    <name evidence="3" type="ORF">A6770_14560</name>
</gene>
<feature type="domain" description="Glycosyltransferase subfamily 4-like N-terminal" evidence="2">
    <location>
        <begin position="20"/>
        <end position="141"/>
    </location>
</feature>
<keyword evidence="3" id="KW-0808">Transferase</keyword>
<dbReference type="PANTHER" id="PTHR12526">
    <property type="entry name" value="GLYCOSYLTRANSFERASE"/>
    <property type="match status" value="1"/>
</dbReference>
<dbReference type="Proteomes" id="UP000252107">
    <property type="component" value="Unassembled WGS sequence"/>
</dbReference>
<dbReference type="GO" id="GO:0016757">
    <property type="term" value="F:glycosyltransferase activity"/>
    <property type="evidence" value="ECO:0007669"/>
    <property type="project" value="InterPro"/>
</dbReference>
<accession>A0A367RMS2</accession>
<sequence length="400" mass="44933">MNTVPKTIWHVGGEDIRFRIPLLLALRDRGFNVGAVGSENGDAFANHQIPYYRYTLEREINALADIQTRTQLFNLFSKYKPDVVHGFDTKPAMITPIVAMKAKIPGRVRTINGMGYIFSSNSPLALTLRPIYRYLQRKASAAAGITVFQNLDDREYFRKHKMVKDGCDDLVLGSGIDIEQLIKNRPNPKQLAVIRQELGLEEQLVVTMIARLVVSKGVMEYLDAAKIVCQQMQGVKFILIGPFSSEGRQAVPIEAVQQQAKFVSYLGIRNDISTLLSLSDLFVLPSYREGMSRVLLEAGAMELPLITTNTPGCKDVVQDGWNGLLVPPRNAKALATAILQLLKSKDQRILMGTRSGIHVRENFSLKKVADSYTNIYYRALGLPHLEQHQLNKFRNEVNYL</sequence>
<feature type="domain" description="Glycosyl transferase family 1" evidence="1">
    <location>
        <begin position="194"/>
        <end position="348"/>
    </location>
</feature>
<dbReference type="EMBL" id="LXQD01000120">
    <property type="protein sequence ID" value="RCJ37349.1"/>
    <property type="molecule type" value="Genomic_DNA"/>
</dbReference>
<dbReference type="CDD" id="cd03808">
    <property type="entry name" value="GT4_CapM-like"/>
    <property type="match status" value="1"/>
</dbReference>
<dbReference type="SUPFAM" id="SSF53756">
    <property type="entry name" value="UDP-Glycosyltransferase/glycogen phosphorylase"/>
    <property type="match status" value="1"/>
</dbReference>
<comment type="caution">
    <text evidence="3">The sequence shown here is derived from an EMBL/GenBank/DDBJ whole genome shotgun (WGS) entry which is preliminary data.</text>
</comment>
<evidence type="ECO:0000259" key="1">
    <source>
        <dbReference type="Pfam" id="PF00534"/>
    </source>
</evidence>
<evidence type="ECO:0000259" key="2">
    <source>
        <dbReference type="Pfam" id="PF13477"/>
    </source>
</evidence>
<dbReference type="AlphaFoldDB" id="A0A367RMS2"/>
<reference evidence="3" key="1">
    <citation type="submission" date="2016-04" db="EMBL/GenBank/DDBJ databases">
        <authorList>
            <person name="Tabuchi Yagui T.R."/>
        </authorList>
    </citation>
    <scope>NUCLEOTIDE SEQUENCE [LARGE SCALE GENOMIC DNA]</scope>
    <source>
        <strain evidence="3">NIES-26</strain>
    </source>
</reference>
<dbReference type="Pfam" id="PF00534">
    <property type="entry name" value="Glycos_transf_1"/>
    <property type="match status" value="1"/>
</dbReference>
<organism evidence="3 4">
    <name type="scientific">Nostoc minutum NIES-26</name>
    <dbReference type="NCBI Taxonomy" id="1844469"/>
    <lineage>
        <taxon>Bacteria</taxon>
        <taxon>Bacillati</taxon>
        <taxon>Cyanobacteriota</taxon>
        <taxon>Cyanophyceae</taxon>
        <taxon>Nostocales</taxon>
        <taxon>Nostocaceae</taxon>
        <taxon>Nostoc</taxon>
    </lineage>
</organism>
<dbReference type="Pfam" id="PF13477">
    <property type="entry name" value="Glyco_trans_4_2"/>
    <property type="match status" value="1"/>
</dbReference>
<dbReference type="InterPro" id="IPR028098">
    <property type="entry name" value="Glyco_trans_4-like_N"/>
</dbReference>
<evidence type="ECO:0000313" key="4">
    <source>
        <dbReference type="Proteomes" id="UP000252107"/>
    </source>
</evidence>
<dbReference type="PANTHER" id="PTHR12526:SF638">
    <property type="entry name" value="SPORE COAT PROTEIN SA"/>
    <property type="match status" value="1"/>
</dbReference>
<keyword evidence="4" id="KW-1185">Reference proteome</keyword>
<protein>
    <submittedName>
        <fullName evidence="3">Glycosyl transferase family 1</fullName>
    </submittedName>
</protein>
<dbReference type="InterPro" id="IPR001296">
    <property type="entry name" value="Glyco_trans_1"/>
</dbReference>
<proteinExistence type="predicted"/>
<evidence type="ECO:0000313" key="3">
    <source>
        <dbReference type="EMBL" id="RCJ37349.1"/>
    </source>
</evidence>
<name>A0A367RMS2_9NOSO</name>
<dbReference type="Gene3D" id="3.40.50.2000">
    <property type="entry name" value="Glycogen Phosphorylase B"/>
    <property type="match status" value="2"/>
</dbReference>